<organism evidence="1 2">
    <name type="scientific">Pyricularia oryzae</name>
    <name type="common">Rice blast fungus</name>
    <name type="synonym">Magnaporthe oryzae</name>
    <dbReference type="NCBI Taxonomy" id="318829"/>
    <lineage>
        <taxon>Eukaryota</taxon>
        <taxon>Fungi</taxon>
        <taxon>Dikarya</taxon>
        <taxon>Ascomycota</taxon>
        <taxon>Pezizomycotina</taxon>
        <taxon>Sordariomycetes</taxon>
        <taxon>Sordariomycetidae</taxon>
        <taxon>Magnaporthales</taxon>
        <taxon>Pyriculariaceae</taxon>
        <taxon>Pyricularia</taxon>
    </lineage>
</organism>
<dbReference type="AlphaFoldDB" id="A0A4P7NRS4"/>
<evidence type="ECO:0000313" key="2">
    <source>
        <dbReference type="Proteomes" id="UP000294847"/>
    </source>
</evidence>
<gene>
    <name evidence="1" type="ORF">PoMZ_06828</name>
</gene>
<dbReference type="EMBL" id="CP034209">
    <property type="protein sequence ID" value="QBZ65123.1"/>
    <property type="molecule type" value="Genomic_DNA"/>
</dbReference>
<dbReference type="Proteomes" id="UP000294847">
    <property type="component" value="Chromosome 6"/>
</dbReference>
<reference evidence="1 2" key="1">
    <citation type="journal article" date="2019" name="Mol. Biol. Evol.">
        <title>Blast fungal genomes show frequent chromosomal changes, gene gains and losses, and effector gene turnover.</title>
        <authorList>
            <person name="Gomez Luciano L.B."/>
            <person name="Jason Tsai I."/>
            <person name="Chuma I."/>
            <person name="Tosa Y."/>
            <person name="Chen Y.H."/>
            <person name="Li J.Y."/>
            <person name="Li M.Y."/>
            <person name="Jade Lu M.Y."/>
            <person name="Nakayashiki H."/>
            <person name="Li W.H."/>
        </authorList>
    </citation>
    <scope>NUCLEOTIDE SEQUENCE [LARGE SCALE GENOMIC DNA]</scope>
    <source>
        <strain evidence="1">MZ5-1-6</strain>
    </source>
</reference>
<proteinExistence type="predicted"/>
<protein>
    <submittedName>
        <fullName evidence="1">Uncharacterized protein</fullName>
    </submittedName>
</protein>
<evidence type="ECO:0000313" key="1">
    <source>
        <dbReference type="EMBL" id="QBZ65123.1"/>
    </source>
</evidence>
<accession>A0A4P7NRS4</accession>
<sequence length="170" mass="18340">MSVQFTNVNDWISPRFTGLREAIVCHSLNSFDRQAVAISGHGLQPRYFHGSYFPTLVNSIDKATAVTGLPSPGSSGTEAEFLHVVFIANARMGHDSGGPYAYKGICPVKKKINGSYFQLHSPAGACPCYGTKSKMQPFEAIGGTNVFQSKIPVSFKVSVEKHDSLGQKLA</sequence>
<name>A0A4P7NRS4_PYROR</name>